<dbReference type="InterPro" id="IPR036390">
    <property type="entry name" value="WH_DNA-bd_sf"/>
</dbReference>
<evidence type="ECO:0000313" key="7">
    <source>
        <dbReference type="EMBL" id="MDQ0420852.1"/>
    </source>
</evidence>
<dbReference type="InterPro" id="IPR000847">
    <property type="entry name" value="LysR_HTH_N"/>
</dbReference>
<sequence length="332" mass="36586">MHRETFRREQGLPSIHLVLLFEIQTFPHIMHDMNNLRGIDLNLLVVLDALLVERHVSRTALRLNMSQPAVSHALARLRSLLDDPLFTRQGGGLAPTIRAMELSKPLAEALAQIRTVLGPDSFEPGRTKHTFRLAMSDYGAEIVLPNLLRALQRSAPSVDLAVTQLSREGMIAGIMDGDIDLGLGVFPHLPEQILAELLLNDDYACLIDRATLPPSTRSIDLNTYLARPHALVAVHGEASTEIDEAIHAAGYARRVALIVPHWSVAPKTIVGTDLILTVARTSLKSSLEDKRLAVLPPPIPLPAIPFSQISHKRRRSDPALRWLREMIAASTA</sequence>
<keyword evidence="2" id="KW-0536">Nodulation</keyword>
<keyword evidence="4 7" id="KW-0238">DNA-binding</keyword>
<keyword evidence="3" id="KW-0805">Transcription regulation</keyword>
<dbReference type="Proteomes" id="UP001238496">
    <property type="component" value="Unassembled WGS sequence"/>
</dbReference>
<dbReference type="Pfam" id="PF00126">
    <property type="entry name" value="HTH_1"/>
    <property type="match status" value="1"/>
</dbReference>
<organism evidence="7 8">
    <name type="scientific">Peteryoungia aggregata LMG 23059</name>
    <dbReference type="NCBI Taxonomy" id="1368425"/>
    <lineage>
        <taxon>Bacteria</taxon>
        <taxon>Pseudomonadati</taxon>
        <taxon>Pseudomonadota</taxon>
        <taxon>Alphaproteobacteria</taxon>
        <taxon>Hyphomicrobiales</taxon>
        <taxon>Rhizobiaceae</taxon>
        <taxon>Peteryoungia</taxon>
    </lineage>
</organism>
<dbReference type="Pfam" id="PF03466">
    <property type="entry name" value="LysR_substrate"/>
    <property type="match status" value="1"/>
</dbReference>
<dbReference type="InterPro" id="IPR005119">
    <property type="entry name" value="LysR_subst-bd"/>
</dbReference>
<comment type="caution">
    <text evidence="7">The sequence shown here is derived from an EMBL/GenBank/DDBJ whole genome shotgun (WGS) entry which is preliminary data.</text>
</comment>
<dbReference type="InterPro" id="IPR050389">
    <property type="entry name" value="LysR-type_TF"/>
</dbReference>
<keyword evidence="8" id="KW-1185">Reference proteome</keyword>
<keyword evidence="5" id="KW-0804">Transcription</keyword>
<evidence type="ECO:0000256" key="3">
    <source>
        <dbReference type="ARBA" id="ARBA00023015"/>
    </source>
</evidence>
<evidence type="ECO:0000259" key="6">
    <source>
        <dbReference type="PROSITE" id="PS50931"/>
    </source>
</evidence>
<dbReference type="InterPro" id="IPR036388">
    <property type="entry name" value="WH-like_DNA-bd_sf"/>
</dbReference>
<name>A0ABU0G6A4_9HYPH</name>
<protein>
    <submittedName>
        <fullName evidence="7">DNA-binding transcriptional LysR family regulator</fullName>
    </submittedName>
</protein>
<dbReference type="Gene3D" id="1.10.10.10">
    <property type="entry name" value="Winged helix-like DNA-binding domain superfamily/Winged helix DNA-binding domain"/>
    <property type="match status" value="1"/>
</dbReference>
<evidence type="ECO:0000256" key="4">
    <source>
        <dbReference type="ARBA" id="ARBA00023125"/>
    </source>
</evidence>
<dbReference type="PANTHER" id="PTHR30118">
    <property type="entry name" value="HTH-TYPE TRANSCRIPTIONAL REGULATOR LEUO-RELATED"/>
    <property type="match status" value="1"/>
</dbReference>
<evidence type="ECO:0000256" key="2">
    <source>
        <dbReference type="ARBA" id="ARBA00022458"/>
    </source>
</evidence>
<dbReference type="PRINTS" id="PR00039">
    <property type="entry name" value="HTHLYSR"/>
</dbReference>
<gene>
    <name evidence="7" type="ORF">J2045_001876</name>
</gene>
<reference evidence="7 8" key="1">
    <citation type="submission" date="2023-07" db="EMBL/GenBank/DDBJ databases">
        <title>Genomic Encyclopedia of Type Strains, Phase IV (KMG-IV): sequencing the most valuable type-strain genomes for metagenomic binning, comparative biology and taxonomic classification.</title>
        <authorList>
            <person name="Goeker M."/>
        </authorList>
    </citation>
    <scope>NUCLEOTIDE SEQUENCE [LARGE SCALE GENOMIC DNA]</scope>
    <source>
        <strain evidence="7 8">DSM 1111</strain>
    </source>
</reference>
<evidence type="ECO:0000256" key="5">
    <source>
        <dbReference type="ARBA" id="ARBA00023163"/>
    </source>
</evidence>
<proteinExistence type="inferred from homology"/>
<dbReference type="PANTHER" id="PTHR30118:SF15">
    <property type="entry name" value="TRANSCRIPTIONAL REGULATORY PROTEIN"/>
    <property type="match status" value="1"/>
</dbReference>
<dbReference type="SUPFAM" id="SSF53850">
    <property type="entry name" value="Periplasmic binding protein-like II"/>
    <property type="match status" value="1"/>
</dbReference>
<evidence type="ECO:0000313" key="8">
    <source>
        <dbReference type="Proteomes" id="UP001238496"/>
    </source>
</evidence>
<comment type="similarity">
    <text evidence="1">Belongs to the LysR transcriptional regulatory family.</text>
</comment>
<dbReference type="PROSITE" id="PS50931">
    <property type="entry name" value="HTH_LYSR"/>
    <property type="match status" value="1"/>
</dbReference>
<accession>A0ABU0G6A4</accession>
<dbReference type="EMBL" id="JAUSUW010000004">
    <property type="protein sequence ID" value="MDQ0420852.1"/>
    <property type="molecule type" value="Genomic_DNA"/>
</dbReference>
<dbReference type="GO" id="GO:0003677">
    <property type="term" value="F:DNA binding"/>
    <property type="evidence" value="ECO:0007669"/>
    <property type="project" value="UniProtKB-KW"/>
</dbReference>
<dbReference type="SUPFAM" id="SSF46785">
    <property type="entry name" value="Winged helix' DNA-binding domain"/>
    <property type="match status" value="1"/>
</dbReference>
<feature type="domain" description="HTH lysR-type" evidence="6">
    <location>
        <begin position="39"/>
        <end position="96"/>
    </location>
</feature>
<evidence type="ECO:0000256" key="1">
    <source>
        <dbReference type="ARBA" id="ARBA00009437"/>
    </source>
</evidence>
<dbReference type="RefSeq" id="WP_307371961.1">
    <property type="nucleotide sequence ID" value="NZ_JAUSUW010000004.1"/>
</dbReference>
<dbReference type="Gene3D" id="3.40.190.10">
    <property type="entry name" value="Periplasmic binding protein-like II"/>
    <property type="match status" value="2"/>
</dbReference>